<dbReference type="InterPro" id="IPR027074">
    <property type="entry name" value="Integrator_9su"/>
</dbReference>
<feature type="domain" description="Beta-Casp" evidence="7">
    <location>
        <begin position="342"/>
        <end position="469"/>
    </location>
</feature>
<dbReference type="SUPFAM" id="SSF56281">
    <property type="entry name" value="Metallo-hydrolase/oxidoreductase"/>
    <property type="match status" value="1"/>
</dbReference>
<keyword evidence="4" id="KW-0963">Cytoplasm</keyword>
<evidence type="ECO:0000259" key="7">
    <source>
        <dbReference type="SMART" id="SM01027"/>
    </source>
</evidence>
<feature type="region of interest" description="Disordered" evidence="6">
    <location>
        <begin position="509"/>
        <end position="533"/>
    </location>
</feature>
<keyword evidence="9" id="KW-1185">Reference proteome</keyword>
<proteinExistence type="inferred from homology"/>
<dbReference type="GO" id="GO:0032039">
    <property type="term" value="C:integrator complex"/>
    <property type="evidence" value="ECO:0007669"/>
    <property type="project" value="InterPro"/>
</dbReference>
<evidence type="ECO:0000256" key="6">
    <source>
        <dbReference type="SAM" id="MobiDB-lite"/>
    </source>
</evidence>
<dbReference type="Pfam" id="PF16661">
    <property type="entry name" value="Lactamase_B_6"/>
    <property type="match status" value="1"/>
</dbReference>
<evidence type="ECO:0000256" key="5">
    <source>
        <dbReference type="ARBA" id="ARBA00023242"/>
    </source>
</evidence>
<feature type="region of interest" description="Disordered" evidence="6">
    <location>
        <begin position="55"/>
        <end position="76"/>
    </location>
</feature>
<dbReference type="Gene3D" id="3.40.50.10890">
    <property type="match status" value="1"/>
</dbReference>
<feature type="region of interest" description="Disordered" evidence="6">
    <location>
        <begin position="92"/>
        <end position="118"/>
    </location>
</feature>
<dbReference type="Gene3D" id="3.60.15.10">
    <property type="entry name" value="Ribonuclease Z/Hydroxyacylglutathione hydrolase-like"/>
    <property type="match status" value="1"/>
</dbReference>
<organism evidence="8 9">
    <name type="scientific">Podila verticillata NRRL 6337</name>
    <dbReference type="NCBI Taxonomy" id="1069443"/>
    <lineage>
        <taxon>Eukaryota</taxon>
        <taxon>Fungi</taxon>
        <taxon>Fungi incertae sedis</taxon>
        <taxon>Mucoromycota</taxon>
        <taxon>Mortierellomycotina</taxon>
        <taxon>Mortierellomycetes</taxon>
        <taxon>Mortierellales</taxon>
        <taxon>Mortierellaceae</taxon>
        <taxon>Podila</taxon>
    </lineage>
</organism>
<dbReference type="GO" id="GO:0005737">
    <property type="term" value="C:cytoplasm"/>
    <property type="evidence" value="ECO:0007669"/>
    <property type="project" value="UniProtKB-SubCell"/>
</dbReference>
<dbReference type="InterPro" id="IPR036866">
    <property type="entry name" value="RibonucZ/Hydroxyglut_hydro"/>
</dbReference>
<comment type="similarity">
    <text evidence="3">Belongs to the metallo-beta-lactamase superfamily. RNA-metabolizing metallo-beta-lactamase-like family. INTS9 subfamily.</text>
</comment>
<dbReference type="AlphaFoldDB" id="A0A086TL87"/>
<dbReference type="SMART" id="SM01027">
    <property type="entry name" value="Beta-Casp"/>
    <property type="match status" value="1"/>
</dbReference>
<dbReference type="Proteomes" id="UP000243308">
    <property type="component" value="Unassembled WGS sequence"/>
</dbReference>
<gene>
    <name evidence="8" type="ORF">MVEG_11241</name>
</gene>
<dbReference type="InterPro" id="IPR001279">
    <property type="entry name" value="Metallo-B-lactamas"/>
</dbReference>
<evidence type="ECO:0000256" key="4">
    <source>
        <dbReference type="ARBA" id="ARBA00022490"/>
    </source>
</evidence>
<dbReference type="EMBL" id="KN042430">
    <property type="protein sequence ID" value="KFH62714.1"/>
    <property type="molecule type" value="Genomic_DNA"/>
</dbReference>
<evidence type="ECO:0000313" key="8">
    <source>
        <dbReference type="EMBL" id="KFH62714.1"/>
    </source>
</evidence>
<dbReference type="InterPro" id="IPR022712">
    <property type="entry name" value="Beta_Casp"/>
</dbReference>
<keyword evidence="5" id="KW-0539">Nucleus</keyword>
<evidence type="ECO:0000313" key="9">
    <source>
        <dbReference type="Proteomes" id="UP000243308"/>
    </source>
</evidence>
<dbReference type="OrthoDB" id="5600060at2759"/>
<sequence>MRLTSLLPDGEPNCLVLKLRQMLILLDCGLGLEQLYAMPVRRGLATVEQESEIVSPATSTTSYAPGKRKQDTIDGAQASDIRQDWASFIRSSSIQSSQKKPRRSSITPQGSSDSSTASATEASQEYMFKLPDFSGIDLKSVDVVLISNFNHMLSLPYLTEFTDFQGRIFATEPTIEFGRQHMIEFVSFFGTSVSSSPHHSIDRKQLVARSGSGLYPAYTVADIKACIDKIQPVRFREHVSLYGSLKLTAHSAGYCLGSSNWHIQTGTESIAFISSSSIQTNLHPDLFDGSLLEKAGTVIAADLCPVGATSYNSGVNDVCAKVAMTIARKGHVLIPCAISGFLFDLMEDIHLHLSHMGLTHQVQYGFISPVAETALQYSNILAEWMAPRKQEMVYLPEAPLLHGILQEKGLSKTYKSVHGAFSSDLKHPCIVFGGHPSLRSGPMVNLLQMWGSQAQNSIVLVEPRMDSTACLEPFKDLEISKRICPLDIRLSIDQLVDVMRKHKHPKHVLVPSSSTTLTRSDGTSELADAKGTTSTPACQWSAYKYTEPLQLGIGSLYETVLLSEELAKGIFPQSFGITSIAAISGSLSIYNNRMQLEPASVGGRQILALHSQRQLCGTMNLGTLLAGLAMIGITDPVVTELEEIKDTRKAEIKIEFALDGKDAHIIVRENETIVKCEEASRPLLREAIVRCFQTL</sequence>
<protein>
    <recommendedName>
        <fullName evidence="7">Beta-Casp domain-containing protein</fullName>
    </recommendedName>
</protein>
<evidence type="ECO:0000256" key="1">
    <source>
        <dbReference type="ARBA" id="ARBA00004123"/>
    </source>
</evidence>
<accession>A0A086TL87</accession>
<name>A0A086TL87_9FUNG</name>
<evidence type="ECO:0000256" key="3">
    <source>
        <dbReference type="ARBA" id="ARBA00006861"/>
    </source>
</evidence>
<dbReference type="GO" id="GO:0034472">
    <property type="term" value="P:snRNA 3'-end processing"/>
    <property type="evidence" value="ECO:0007669"/>
    <property type="project" value="TreeGrafter"/>
</dbReference>
<dbReference type="PANTHER" id="PTHR46094:SF1">
    <property type="entry name" value="INTEGRATOR COMPLEX SUBUNIT 9"/>
    <property type="match status" value="1"/>
</dbReference>
<feature type="compositionally biased region" description="Polar residues" evidence="6">
    <location>
        <begin position="511"/>
        <end position="523"/>
    </location>
</feature>
<reference evidence="8 9" key="1">
    <citation type="submission" date="2011-02" db="EMBL/GenBank/DDBJ databases">
        <title>The Genome Sequence of Mortierella verticillata NRRL 6337.</title>
        <authorList>
            <consortium name="The Broad Institute Genome Sequencing Platform"/>
            <person name="Russ C."/>
            <person name="Cuomo C."/>
            <person name="Burger G."/>
            <person name="Gray M.W."/>
            <person name="Holland P.W.H."/>
            <person name="King N."/>
            <person name="Lang F.B.F."/>
            <person name="Roger A.J."/>
            <person name="Ruiz-Trillo I."/>
            <person name="Young S.K."/>
            <person name="Zeng Q."/>
            <person name="Gargeya S."/>
            <person name="Alvarado L."/>
            <person name="Berlin A."/>
            <person name="Chapman S.B."/>
            <person name="Chen Z."/>
            <person name="Freedman E."/>
            <person name="Gellesch M."/>
            <person name="Goldberg J."/>
            <person name="Griggs A."/>
            <person name="Gujja S."/>
            <person name="Heilman E."/>
            <person name="Heiman D."/>
            <person name="Howarth C."/>
            <person name="Mehta T."/>
            <person name="Neiman D."/>
            <person name="Pearson M."/>
            <person name="Roberts A."/>
            <person name="Saif S."/>
            <person name="Shea T."/>
            <person name="Shenoy N."/>
            <person name="Sisk P."/>
            <person name="Stolte C."/>
            <person name="Sykes S."/>
            <person name="White J."/>
            <person name="Yandava C."/>
            <person name="Haas B."/>
            <person name="Nusbaum C."/>
            <person name="Birren B."/>
        </authorList>
    </citation>
    <scope>NUCLEOTIDE SEQUENCE [LARGE SCALE GENOMIC DNA]</scope>
    <source>
        <strain evidence="8 9">NRRL 6337</strain>
    </source>
</reference>
<dbReference type="PANTHER" id="PTHR46094">
    <property type="entry name" value="INTEGRATOR COMPLEX SUBUNIT 9"/>
    <property type="match status" value="1"/>
</dbReference>
<evidence type="ECO:0000256" key="2">
    <source>
        <dbReference type="ARBA" id="ARBA00004496"/>
    </source>
</evidence>
<comment type="subcellular location">
    <subcellularLocation>
        <location evidence="2">Cytoplasm</location>
    </subcellularLocation>
    <subcellularLocation>
        <location evidence="1">Nucleus</location>
    </subcellularLocation>
</comment>